<evidence type="ECO:0000313" key="2">
    <source>
        <dbReference type="Proteomes" id="UP001374584"/>
    </source>
</evidence>
<dbReference type="EMBL" id="JAYMYR010000006">
    <property type="protein sequence ID" value="KAK7356088.1"/>
    <property type="molecule type" value="Genomic_DNA"/>
</dbReference>
<sequence length="73" mass="8412">MKDARRDHPLSGLHRLLNVLCKLFRCLSHNATLSLSISVYFPALAAARRRRCRCNLNRRPIPPPRPLTRSIHS</sequence>
<gene>
    <name evidence="1" type="ORF">VNO80_15354</name>
</gene>
<name>A0AAN9R6X9_PHACN</name>
<evidence type="ECO:0000313" key="1">
    <source>
        <dbReference type="EMBL" id="KAK7356088.1"/>
    </source>
</evidence>
<accession>A0AAN9R6X9</accession>
<proteinExistence type="predicted"/>
<protein>
    <submittedName>
        <fullName evidence="1">Uncharacterized protein</fullName>
    </submittedName>
</protein>
<dbReference type="AlphaFoldDB" id="A0AAN9R6X9"/>
<dbReference type="Proteomes" id="UP001374584">
    <property type="component" value="Unassembled WGS sequence"/>
</dbReference>
<comment type="caution">
    <text evidence="1">The sequence shown here is derived from an EMBL/GenBank/DDBJ whole genome shotgun (WGS) entry which is preliminary data.</text>
</comment>
<reference evidence="1 2" key="1">
    <citation type="submission" date="2024-01" db="EMBL/GenBank/DDBJ databases">
        <title>The genomes of 5 underutilized Papilionoideae crops provide insights into root nodulation and disease resistanc.</title>
        <authorList>
            <person name="Jiang F."/>
        </authorList>
    </citation>
    <scope>NUCLEOTIDE SEQUENCE [LARGE SCALE GENOMIC DNA]</scope>
    <source>
        <strain evidence="1">JINMINGXINNONG_FW02</strain>
        <tissue evidence="1">Leaves</tissue>
    </source>
</reference>
<organism evidence="1 2">
    <name type="scientific">Phaseolus coccineus</name>
    <name type="common">Scarlet runner bean</name>
    <name type="synonym">Phaseolus multiflorus</name>
    <dbReference type="NCBI Taxonomy" id="3886"/>
    <lineage>
        <taxon>Eukaryota</taxon>
        <taxon>Viridiplantae</taxon>
        <taxon>Streptophyta</taxon>
        <taxon>Embryophyta</taxon>
        <taxon>Tracheophyta</taxon>
        <taxon>Spermatophyta</taxon>
        <taxon>Magnoliopsida</taxon>
        <taxon>eudicotyledons</taxon>
        <taxon>Gunneridae</taxon>
        <taxon>Pentapetalae</taxon>
        <taxon>rosids</taxon>
        <taxon>fabids</taxon>
        <taxon>Fabales</taxon>
        <taxon>Fabaceae</taxon>
        <taxon>Papilionoideae</taxon>
        <taxon>50 kb inversion clade</taxon>
        <taxon>NPAAA clade</taxon>
        <taxon>indigoferoid/millettioid clade</taxon>
        <taxon>Phaseoleae</taxon>
        <taxon>Phaseolus</taxon>
    </lineage>
</organism>
<keyword evidence="2" id="KW-1185">Reference proteome</keyword>